<dbReference type="NCBIfam" id="NF004490">
    <property type="entry name" value="PRK05820.1"/>
    <property type="match status" value="1"/>
</dbReference>
<dbReference type="InterPro" id="IPR036320">
    <property type="entry name" value="Glycosyl_Trfase_fam3_N_dom_sf"/>
</dbReference>
<gene>
    <name evidence="12" type="primary">deoA</name>
    <name evidence="12" type="ORF">AOC36_05195</name>
</gene>
<dbReference type="InterPro" id="IPR013102">
    <property type="entry name" value="PYNP_C"/>
</dbReference>
<evidence type="ECO:0000256" key="3">
    <source>
        <dbReference type="ARBA" id="ARBA00006915"/>
    </source>
</evidence>
<dbReference type="InterPro" id="IPR017459">
    <property type="entry name" value="Glycosyl_Trfase_fam3_N_dom"/>
</dbReference>
<comment type="similarity">
    <text evidence="3">Belongs to the thymidine/pyrimidine-nucleoside phosphorylase family.</text>
</comment>
<keyword evidence="7 12" id="KW-0328">Glycosyltransferase</keyword>
<dbReference type="PROSITE" id="PS00647">
    <property type="entry name" value="THYMID_PHOSPHORYLASE"/>
    <property type="match status" value="1"/>
</dbReference>
<dbReference type="NCBIfam" id="NF004747">
    <property type="entry name" value="PRK06078.1"/>
    <property type="match status" value="1"/>
</dbReference>
<dbReference type="InterPro" id="IPR017872">
    <property type="entry name" value="Pyrmidine_PPase_CS"/>
</dbReference>
<dbReference type="GO" id="GO:0004850">
    <property type="term" value="F:uridine phosphorylase activity"/>
    <property type="evidence" value="ECO:0007669"/>
    <property type="project" value="RHEA"/>
</dbReference>
<feature type="domain" description="Pyrimidine nucleoside phosphorylase C-terminal" evidence="11">
    <location>
        <begin position="345"/>
        <end position="418"/>
    </location>
</feature>
<dbReference type="SUPFAM" id="SSF47648">
    <property type="entry name" value="Nucleoside phosphorylase/phosphoribosyltransferase N-terminal domain"/>
    <property type="match status" value="1"/>
</dbReference>
<dbReference type="Proteomes" id="UP000063781">
    <property type="component" value="Chromosome"/>
</dbReference>
<reference evidence="12 13" key="1">
    <citation type="submission" date="2015-10" db="EMBL/GenBank/DDBJ databases">
        <title>Erysipelothrix larvae sp. LV19 isolated from the larval gut of the rhinoceros beetle, Trypoxylus dichotomus.</title>
        <authorList>
            <person name="Lim S."/>
            <person name="Kim B.-C."/>
        </authorList>
    </citation>
    <scope>NUCLEOTIDE SEQUENCE [LARGE SCALE GENOMIC DNA]</scope>
    <source>
        <strain evidence="12 13">LV19</strain>
    </source>
</reference>
<dbReference type="InterPro" id="IPR035902">
    <property type="entry name" value="Nuc_phospho_transferase"/>
</dbReference>
<evidence type="ECO:0000259" key="11">
    <source>
        <dbReference type="SMART" id="SM00941"/>
    </source>
</evidence>
<dbReference type="Gene3D" id="3.90.1170.30">
    <property type="entry name" value="Pyrimidine nucleoside phosphorylase-like, C-terminal domain"/>
    <property type="match status" value="1"/>
</dbReference>
<dbReference type="GO" id="GO:0006213">
    <property type="term" value="P:pyrimidine nucleoside metabolic process"/>
    <property type="evidence" value="ECO:0007669"/>
    <property type="project" value="InterPro"/>
</dbReference>
<dbReference type="Gene3D" id="1.20.970.10">
    <property type="entry name" value="Transferase, Pyrimidine Nucleoside Phosphorylase, Chain C"/>
    <property type="match status" value="1"/>
</dbReference>
<dbReference type="GO" id="GO:0004645">
    <property type="term" value="F:1,4-alpha-oligoglucan phosphorylase activity"/>
    <property type="evidence" value="ECO:0007669"/>
    <property type="project" value="InterPro"/>
</dbReference>
<comment type="subunit">
    <text evidence="4">Homodimer.</text>
</comment>
<evidence type="ECO:0000256" key="10">
    <source>
        <dbReference type="ARBA" id="ARBA00048525"/>
    </source>
</evidence>
<evidence type="ECO:0000256" key="8">
    <source>
        <dbReference type="ARBA" id="ARBA00022679"/>
    </source>
</evidence>
<dbReference type="SMART" id="SM00941">
    <property type="entry name" value="PYNP_C"/>
    <property type="match status" value="1"/>
</dbReference>
<dbReference type="PIRSF" id="PIRSF000478">
    <property type="entry name" value="TP_PyNP"/>
    <property type="match status" value="1"/>
</dbReference>
<evidence type="ECO:0000256" key="6">
    <source>
        <dbReference type="ARBA" id="ARBA00014680"/>
    </source>
</evidence>
<dbReference type="Pfam" id="PF02885">
    <property type="entry name" value="Glycos_trans_3N"/>
    <property type="match status" value="1"/>
</dbReference>
<evidence type="ECO:0000256" key="9">
    <source>
        <dbReference type="ARBA" id="ARBA00048453"/>
    </source>
</evidence>
<evidence type="ECO:0000256" key="5">
    <source>
        <dbReference type="ARBA" id="ARBA00011889"/>
    </source>
</evidence>
<dbReference type="SUPFAM" id="SSF54680">
    <property type="entry name" value="Pyrimidine nucleoside phosphorylase C-terminal domain"/>
    <property type="match status" value="1"/>
</dbReference>
<proteinExistence type="inferred from homology"/>
<dbReference type="GO" id="GO:0005829">
    <property type="term" value="C:cytosol"/>
    <property type="evidence" value="ECO:0007669"/>
    <property type="project" value="TreeGrafter"/>
</dbReference>
<keyword evidence="8 12" id="KW-0808">Transferase</keyword>
<accession>A0A0X8GZU2</accession>
<dbReference type="GO" id="GO:0047847">
    <property type="term" value="F:deoxyuridine phosphorylase activity"/>
    <property type="evidence" value="ECO:0007669"/>
    <property type="project" value="RHEA"/>
</dbReference>
<evidence type="ECO:0000313" key="13">
    <source>
        <dbReference type="Proteomes" id="UP000063781"/>
    </source>
</evidence>
<dbReference type="SUPFAM" id="SSF52418">
    <property type="entry name" value="Nucleoside phosphorylase/phosphoribosyltransferase catalytic domain"/>
    <property type="match status" value="1"/>
</dbReference>
<protein>
    <recommendedName>
        <fullName evidence="6">Pyrimidine-nucleoside phosphorylase</fullName>
        <ecNumber evidence="5">2.4.2.2</ecNumber>
    </recommendedName>
</protein>
<dbReference type="FunFam" id="3.40.1030.10:FF:000003">
    <property type="entry name" value="Pyrimidine-nucleoside phosphorylase"/>
    <property type="match status" value="1"/>
</dbReference>
<evidence type="ECO:0000256" key="2">
    <source>
        <dbReference type="ARBA" id="ARBA00003877"/>
    </source>
</evidence>
<evidence type="ECO:0000313" key="12">
    <source>
        <dbReference type="EMBL" id="AMC93394.1"/>
    </source>
</evidence>
<sequence length="433" mass="46427">MRIVEIIEKKRDGHALSSQEIKFWIEGLTNHTVEDYQSSALLMAITLNGMNMEETTALTEAMIASGDTIDLSLIHGLKVDKHSTGGVGDKTSLVISPIVAACGGKVAKMSGRGLGHTGGTLDKLESIPGFDINLENDAFVNQVNDINVAIIGQTGNLVYADKVLYALRDVTGTVQSIPLIAASIMSKKIAGGADAIVLDVKYGEGAFMKTLDDARELARVMISIGKNLGRDVTALLTNMNQPLGFCIGNALEVKEAVETLCGHGPKDLEELCLVACGHMLVHGKQVDSYEAGYQKAKASIEDGSAYKKFLEWIARQGGDTSVFEDLGAFTHAAYTQQVYADSHGFVSDLKALELGMASLHLGAGRTKKDEDIDFKAGIILNKKVGDSVSEGELLGTLYSNEPIESRHIEEFKLAFSYTDNALETPQLIADIVS</sequence>
<dbReference type="KEGG" id="erl:AOC36_05195"/>
<evidence type="ECO:0000256" key="7">
    <source>
        <dbReference type="ARBA" id="ARBA00022676"/>
    </source>
</evidence>
<dbReference type="InterPro" id="IPR000053">
    <property type="entry name" value="Thymidine/pyrmidine_PPase"/>
</dbReference>
<dbReference type="InterPro" id="IPR000312">
    <property type="entry name" value="Glycosyl_Trfase_fam3"/>
</dbReference>
<dbReference type="STRING" id="1514105.AOC36_05195"/>
<dbReference type="RefSeq" id="WP_067632140.1">
    <property type="nucleotide sequence ID" value="NZ_CP013213.1"/>
</dbReference>
<dbReference type="InterPro" id="IPR036566">
    <property type="entry name" value="PYNP-like_C_sf"/>
</dbReference>
<dbReference type="EC" id="2.4.2.2" evidence="5"/>
<comment type="function">
    <text evidence="2">Catalyzes phosphorolysis of the pyrimidine nucleosides uridine, thymidine and 2'-deoxyuridine with the formation of the corresponding pyrimidine base and ribose-1-phosphate.</text>
</comment>
<dbReference type="NCBIfam" id="TIGR02644">
    <property type="entry name" value="Y_phosphoryl"/>
    <property type="match status" value="1"/>
</dbReference>
<keyword evidence="13" id="KW-1185">Reference proteome</keyword>
<dbReference type="PANTHER" id="PTHR10515">
    <property type="entry name" value="THYMIDINE PHOSPHORYLASE"/>
    <property type="match status" value="1"/>
</dbReference>
<evidence type="ECO:0000256" key="4">
    <source>
        <dbReference type="ARBA" id="ARBA00011738"/>
    </source>
</evidence>
<organism evidence="12 13">
    <name type="scientific">Erysipelothrix larvae</name>
    <dbReference type="NCBI Taxonomy" id="1514105"/>
    <lineage>
        <taxon>Bacteria</taxon>
        <taxon>Bacillati</taxon>
        <taxon>Bacillota</taxon>
        <taxon>Erysipelotrichia</taxon>
        <taxon>Erysipelotrichales</taxon>
        <taxon>Erysipelotrichaceae</taxon>
        <taxon>Erysipelothrix</taxon>
    </lineage>
</organism>
<comment type="catalytic activity">
    <reaction evidence="9">
        <text>uridine + phosphate = alpha-D-ribose 1-phosphate + uracil</text>
        <dbReference type="Rhea" id="RHEA:24388"/>
        <dbReference type="ChEBI" id="CHEBI:16704"/>
        <dbReference type="ChEBI" id="CHEBI:17568"/>
        <dbReference type="ChEBI" id="CHEBI:43474"/>
        <dbReference type="ChEBI" id="CHEBI:57720"/>
        <dbReference type="EC" id="2.4.2.2"/>
    </reaction>
</comment>
<dbReference type="OrthoDB" id="9763887at2"/>
<dbReference type="EMBL" id="CP013213">
    <property type="protein sequence ID" value="AMC93394.1"/>
    <property type="molecule type" value="Genomic_DNA"/>
</dbReference>
<dbReference type="Pfam" id="PF00591">
    <property type="entry name" value="Glycos_transf_3"/>
    <property type="match status" value="1"/>
</dbReference>
<dbReference type="GO" id="GO:0006206">
    <property type="term" value="P:pyrimidine nucleobase metabolic process"/>
    <property type="evidence" value="ECO:0007669"/>
    <property type="project" value="InterPro"/>
</dbReference>
<comment type="catalytic activity">
    <reaction evidence="10">
        <text>thymidine + phosphate = 2-deoxy-alpha-D-ribose 1-phosphate + thymine</text>
        <dbReference type="Rhea" id="RHEA:16037"/>
        <dbReference type="ChEBI" id="CHEBI:17748"/>
        <dbReference type="ChEBI" id="CHEBI:17821"/>
        <dbReference type="ChEBI" id="CHEBI:43474"/>
        <dbReference type="ChEBI" id="CHEBI:57259"/>
        <dbReference type="EC" id="2.4.2.2"/>
    </reaction>
</comment>
<comment type="catalytic activity">
    <reaction evidence="1">
        <text>2'-deoxyuridine + phosphate = 2-deoxy-alpha-D-ribose 1-phosphate + uracil</text>
        <dbReference type="Rhea" id="RHEA:22824"/>
        <dbReference type="ChEBI" id="CHEBI:16450"/>
        <dbReference type="ChEBI" id="CHEBI:17568"/>
        <dbReference type="ChEBI" id="CHEBI:43474"/>
        <dbReference type="ChEBI" id="CHEBI:57259"/>
        <dbReference type="EC" id="2.4.2.2"/>
    </reaction>
</comment>
<dbReference type="Gene3D" id="3.40.1030.10">
    <property type="entry name" value="Nucleoside phosphorylase/phosphoribosyltransferase catalytic domain"/>
    <property type="match status" value="1"/>
</dbReference>
<dbReference type="PANTHER" id="PTHR10515:SF0">
    <property type="entry name" value="THYMIDINE PHOSPHORYLASE"/>
    <property type="match status" value="1"/>
</dbReference>
<dbReference type="InterPro" id="IPR018090">
    <property type="entry name" value="Pyrmidine_PPas_bac/euk"/>
</dbReference>
<dbReference type="Pfam" id="PF07831">
    <property type="entry name" value="PYNP_C"/>
    <property type="match status" value="1"/>
</dbReference>
<dbReference type="AlphaFoldDB" id="A0A0X8GZU2"/>
<name>A0A0X8GZU2_9FIRM</name>
<dbReference type="GO" id="GO:0009032">
    <property type="term" value="F:thymidine phosphorylase activity"/>
    <property type="evidence" value="ECO:0007669"/>
    <property type="project" value="TreeGrafter"/>
</dbReference>
<evidence type="ECO:0000256" key="1">
    <source>
        <dbReference type="ARBA" id="ARBA00001066"/>
    </source>
</evidence>